<name>A0ABY6J3K4_9BACT</name>
<dbReference type="RefSeq" id="WP_264282176.1">
    <property type="nucleotide sequence ID" value="NZ_CP107006.1"/>
</dbReference>
<evidence type="ECO:0000313" key="1">
    <source>
        <dbReference type="EMBL" id="UYQ94248.1"/>
    </source>
</evidence>
<protein>
    <submittedName>
        <fullName evidence="1">DUF4249 domain-containing protein</fullName>
    </submittedName>
</protein>
<sequence>MRSVHFLFLITIFFAACERTVEIDLLDRESKLVVEGQIENGQYPRVSLSRSLDFYSKITPGILESSYIHGAVITVSNGIRTHRLREYSVKVSDSLRIYYYSADPASASTIFRGRLIPPTRCTSKRKARCTTPPPRYRRTT</sequence>
<reference evidence="1" key="1">
    <citation type="submission" date="2022-10" db="EMBL/GenBank/DDBJ databases">
        <title>Chitinophaga sp. nov., isolated from soil.</title>
        <authorList>
            <person name="Jeon C.O."/>
        </authorList>
    </citation>
    <scope>NUCLEOTIDE SEQUENCE</scope>
    <source>
        <strain evidence="1">R8</strain>
    </source>
</reference>
<dbReference type="Proteomes" id="UP001162741">
    <property type="component" value="Chromosome"/>
</dbReference>
<accession>A0ABY6J3K4</accession>
<organism evidence="1 2">
    <name type="scientific">Chitinophaga horti</name>
    <dbReference type="NCBI Taxonomy" id="2920382"/>
    <lineage>
        <taxon>Bacteria</taxon>
        <taxon>Pseudomonadati</taxon>
        <taxon>Bacteroidota</taxon>
        <taxon>Chitinophagia</taxon>
        <taxon>Chitinophagales</taxon>
        <taxon>Chitinophagaceae</taxon>
        <taxon>Chitinophaga</taxon>
    </lineage>
</organism>
<gene>
    <name evidence="1" type="ORF">MKQ68_03975</name>
</gene>
<dbReference type="EMBL" id="CP107006">
    <property type="protein sequence ID" value="UYQ94248.1"/>
    <property type="molecule type" value="Genomic_DNA"/>
</dbReference>
<keyword evidence="2" id="KW-1185">Reference proteome</keyword>
<evidence type="ECO:0000313" key="2">
    <source>
        <dbReference type="Proteomes" id="UP001162741"/>
    </source>
</evidence>
<dbReference type="PROSITE" id="PS51257">
    <property type="entry name" value="PROKAR_LIPOPROTEIN"/>
    <property type="match status" value="1"/>
</dbReference>
<proteinExistence type="predicted"/>